<dbReference type="InterPro" id="IPR050879">
    <property type="entry name" value="Acyltransferase_3"/>
</dbReference>
<dbReference type="InterPro" id="IPR002656">
    <property type="entry name" value="Acyl_transf_3_dom"/>
</dbReference>
<keyword evidence="2" id="KW-0812">Transmembrane</keyword>
<dbReference type="EMBL" id="SOHH01000098">
    <property type="protein sequence ID" value="TFD73265.1"/>
    <property type="molecule type" value="Genomic_DNA"/>
</dbReference>
<sequence>MLFSVLLPVYVAVARKINPALVMADSLVLLALGSTVQSGVLMYLPMFAIGVALAHAWPRLSSWAAAINGSRLGWMAWGAALIVSATLTLSTWMLNPLNLGLGALTLPLILVGVVGLIPVSAFSPLARWMLSSRPLVWLGTLSFSLYLTHEPIVVAFGHLLPTHPKLAAVLAVCCAFPLAWVFHKTVEKPSHRLAQRVAGRKSPALESDTRNETLDSRPKP</sequence>
<gene>
    <name evidence="4" type="ORF">E3T48_14460</name>
</gene>
<feature type="transmembrane region" description="Helical" evidence="2">
    <location>
        <begin position="99"/>
        <end position="123"/>
    </location>
</feature>
<evidence type="ECO:0000313" key="4">
    <source>
        <dbReference type="EMBL" id="TFD73265.1"/>
    </source>
</evidence>
<dbReference type="Proteomes" id="UP000298313">
    <property type="component" value="Unassembled WGS sequence"/>
</dbReference>
<dbReference type="GO" id="GO:0016747">
    <property type="term" value="F:acyltransferase activity, transferring groups other than amino-acyl groups"/>
    <property type="evidence" value="ECO:0007669"/>
    <property type="project" value="InterPro"/>
</dbReference>
<evidence type="ECO:0000256" key="1">
    <source>
        <dbReference type="SAM" id="MobiDB-lite"/>
    </source>
</evidence>
<feature type="transmembrane region" description="Helical" evidence="2">
    <location>
        <begin position="166"/>
        <end position="183"/>
    </location>
</feature>
<feature type="transmembrane region" description="Helical" evidence="2">
    <location>
        <begin position="40"/>
        <end position="60"/>
    </location>
</feature>
<proteinExistence type="predicted"/>
<accession>A0A4R9AZ64</accession>
<organism evidence="4 5">
    <name type="scientific">Cryobacterium fucosi</name>
    <dbReference type="NCBI Taxonomy" id="1259157"/>
    <lineage>
        <taxon>Bacteria</taxon>
        <taxon>Bacillati</taxon>
        <taxon>Actinomycetota</taxon>
        <taxon>Actinomycetes</taxon>
        <taxon>Micrococcales</taxon>
        <taxon>Microbacteriaceae</taxon>
        <taxon>Cryobacterium</taxon>
    </lineage>
</organism>
<dbReference type="AlphaFoldDB" id="A0A4R9AZ64"/>
<feature type="transmembrane region" description="Helical" evidence="2">
    <location>
        <begin position="135"/>
        <end position="160"/>
    </location>
</feature>
<dbReference type="GO" id="GO:0016020">
    <property type="term" value="C:membrane"/>
    <property type="evidence" value="ECO:0007669"/>
    <property type="project" value="TreeGrafter"/>
</dbReference>
<feature type="region of interest" description="Disordered" evidence="1">
    <location>
        <begin position="193"/>
        <end position="220"/>
    </location>
</feature>
<keyword evidence="2" id="KW-0472">Membrane</keyword>
<dbReference type="OrthoDB" id="9796461at2"/>
<protein>
    <submittedName>
        <fullName evidence="4">Acyltransferase</fullName>
    </submittedName>
</protein>
<evidence type="ECO:0000313" key="5">
    <source>
        <dbReference type="Proteomes" id="UP000298313"/>
    </source>
</evidence>
<reference evidence="4 5" key="1">
    <citation type="submission" date="2019-03" db="EMBL/GenBank/DDBJ databases">
        <title>Genomics of glacier-inhabiting Cryobacterium strains.</title>
        <authorList>
            <person name="Liu Q."/>
            <person name="Xin Y.-H."/>
        </authorList>
    </citation>
    <scope>NUCLEOTIDE SEQUENCE [LARGE SCALE GENOMIC DNA]</scope>
    <source>
        <strain evidence="4 5">Hh4</strain>
    </source>
</reference>
<keyword evidence="2" id="KW-1133">Transmembrane helix</keyword>
<comment type="caution">
    <text evidence="4">The sequence shown here is derived from an EMBL/GenBank/DDBJ whole genome shotgun (WGS) entry which is preliminary data.</text>
</comment>
<dbReference type="PANTHER" id="PTHR23028">
    <property type="entry name" value="ACETYLTRANSFERASE"/>
    <property type="match status" value="1"/>
</dbReference>
<keyword evidence="4" id="KW-0808">Transferase</keyword>
<name>A0A4R9AZ64_9MICO</name>
<dbReference type="Pfam" id="PF01757">
    <property type="entry name" value="Acyl_transf_3"/>
    <property type="match status" value="1"/>
</dbReference>
<evidence type="ECO:0000256" key="2">
    <source>
        <dbReference type="SAM" id="Phobius"/>
    </source>
</evidence>
<dbReference type="GO" id="GO:0000271">
    <property type="term" value="P:polysaccharide biosynthetic process"/>
    <property type="evidence" value="ECO:0007669"/>
    <property type="project" value="TreeGrafter"/>
</dbReference>
<feature type="compositionally biased region" description="Basic and acidic residues" evidence="1">
    <location>
        <begin position="207"/>
        <end position="220"/>
    </location>
</feature>
<feature type="domain" description="Acyltransferase 3" evidence="3">
    <location>
        <begin position="1"/>
        <end position="183"/>
    </location>
</feature>
<keyword evidence="5" id="KW-1185">Reference proteome</keyword>
<evidence type="ECO:0000259" key="3">
    <source>
        <dbReference type="Pfam" id="PF01757"/>
    </source>
</evidence>
<dbReference type="PANTHER" id="PTHR23028:SF131">
    <property type="entry name" value="BLR2367 PROTEIN"/>
    <property type="match status" value="1"/>
</dbReference>
<keyword evidence="4" id="KW-0012">Acyltransferase</keyword>
<feature type="transmembrane region" description="Helical" evidence="2">
    <location>
        <begin position="72"/>
        <end position="93"/>
    </location>
</feature>